<accession>A0AA39N4V8</accession>
<keyword evidence="2" id="KW-0732">Signal</keyword>
<protein>
    <submittedName>
        <fullName evidence="3">Uncharacterized protein</fullName>
    </submittedName>
</protein>
<gene>
    <name evidence="3" type="ORF">EV420DRAFT_386121</name>
</gene>
<dbReference type="AlphaFoldDB" id="A0AA39N4V8"/>
<evidence type="ECO:0000256" key="2">
    <source>
        <dbReference type="SAM" id="SignalP"/>
    </source>
</evidence>
<organism evidence="3 4">
    <name type="scientific">Armillaria tabescens</name>
    <name type="common">Ringless honey mushroom</name>
    <name type="synonym">Agaricus tabescens</name>
    <dbReference type="NCBI Taxonomy" id="1929756"/>
    <lineage>
        <taxon>Eukaryota</taxon>
        <taxon>Fungi</taxon>
        <taxon>Dikarya</taxon>
        <taxon>Basidiomycota</taxon>
        <taxon>Agaricomycotina</taxon>
        <taxon>Agaricomycetes</taxon>
        <taxon>Agaricomycetidae</taxon>
        <taxon>Agaricales</taxon>
        <taxon>Marasmiineae</taxon>
        <taxon>Physalacriaceae</taxon>
        <taxon>Desarmillaria</taxon>
    </lineage>
</organism>
<feature type="chain" id="PRO_5041239719" evidence="2">
    <location>
        <begin position="23"/>
        <end position="103"/>
    </location>
</feature>
<sequence>MLLRHLPSLLALLILLFLEASAQPIPSDVRVTVLPGFIPLKEGFHDGAPRRYSVSAGTEPLETYPDKVFTEQHGSDLAMSQTDYESQPWHNVEAVEGPGEGYL</sequence>
<comment type="caution">
    <text evidence="3">The sequence shown here is derived from an EMBL/GenBank/DDBJ whole genome shotgun (WGS) entry which is preliminary data.</text>
</comment>
<feature type="region of interest" description="Disordered" evidence="1">
    <location>
        <begin position="74"/>
        <end position="103"/>
    </location>
</feature>
<dbReference type="EMBL" id="JAUEPS010000018">
    <property type="protein sequence ID" value="KAK0458236.1"/>
    <property type="molecule type" value="Genomic_DNA"/>
</dbReference>
<evidence type="ECO:0000256" key="1">
    <source>
        <dbReference type="SAM" id="MobiDB-lite"/>
    </source>
</evidence>
<evidence type="ECO:0000313" key="4">
    <source>
        <dbReference type="Proteomes" id="UP001175211"/>
    </source>
</evidence>
<feature type="signal peptide" evidence="2">
    <location>
        <begin position="1"/>
        <end position="22"/>
    </location>
</feature>
<dbReference type="Proteomes" id="UP001175211">
    <property type="component" value="Unassembled WGS sequence"/>
</dbReference>
<proteinExistence type="predicted"/>
<dbReference type="GeneID" id="85365487"/>
<evidence type="ECO:0000313" key="3">
    <source>
        <dbReference type="EMBL" id="KAK0458236.1"/>
    </source>
</evidence>
<keyword evidence="4" id="KW-1185">Reference proteome</keyword>
<reference evidence="3" key="1">
    <citation type="submission" date="2023-06" db="EMBL/GenBank/DDBJ databases">
        <authorList>
            <consortium name="Lawrence Berkeley National Laboratory"/>
            <person name="Ahrendt S."/>
            <person name="Sahu N."/>
            <person name="Indic B."/>
            <person name="Wong-Bajracharya J."/>
            <person name="Merenyi Z."/>
            <person name="Ke H.-M."/>
            <person name="Monk M."/>
            <person name="Kocsube S."/>
            <person name="Drula E."/>
            <person name="Lipzen A."/>
            <person name="Balint B."/>
            <person name="Henrissat B."/>
            <person name="Andreopoulos B."/>
            <person name="Martin F.M."/>
            <person name="Harder C.B."/>
            <person name="Rigling D."/>
            <person name="Ford K.L."/>
            <person name="Foster G.D."/>
            <person name="Pangilinan J."/>
            <person name="Papanicolaou A."/>
            <person name="Barry K."/>
            <person name="LaButti K."/>
            <person name="Viragh M."/>
            <person name="Koriabine M."/>
            <person name="Yan M."/>
            <person name="Riley R."/>
            <person name="Champramary S."/>
            <person name="Plett K.L."/>
            <person name="Tsai I.J."/>
            <person name="Slot J."/>
            <person name="Sipos G."/>
            <person name="Plett J."/>
            <person name="Nagy L.G."/>
            <person name="Grigoriev I.V."/>
        </authorList>
    </citation>
    <scope>NUCLEOTIDE SEQUENCE</scope>
    <source>
        <strain evidence="3">CCBAS 213</strain>
    </source>
</reference>
<feature type="compositionally biased region" description="Polar residues" evidence="1">
    <location>
        <begin position="78"/>
        <end position="89"/>
    </location>
</feature>
<dbReference type="RefSeq" id="XP_060330524.1">
    <property type="nucleotide sequence ID" value="XM_060481939.1"/>
</dbReference>
<name>A0AA39N4V8_ARMTA</name>